<sequence>MMNRLARLGAFLPALLLLAGCQTVETRGPYTARQVALLQQSGFEQKGDNWELGFEDKLLFPIDSTTLGEEQRGRIARLSQALIEVGIIGAEIDGHADSTGSAQYNRQISLRRAEAVRDAMQGGGMAPDRLKAIGYGEDRPIESNGTVQGRRENRRVVILVTPADAITP</sequence>
<keyword evidence="4" id="KW-0732">Signal</keyword>
<dbReference type="InterPro" id="IPR050330">
    <property type="entry name" value="Bact_OuterMem_StrucFunc"/>
</dbReference>
<keyword evidence="7" id="KW-1185">Reference proteome</keyword>
<gene>
    <name evidence="6" type="ORF">PYV00_03375</name>
</gene>
<dbReference type="InterPro" id="IPR006664">
    <property type="entry name" value="OMP_bac"/>
</dbReference>
<keyword evidence="2 3" id="KW-0472">Membrane</keyword>
<dbReference type="PANTHER" id="PTHR30329:SF17">
    <property type="entry name" value="LIPOPROTEIN YFIB-RELATED"/>
    <property type="match status" value="1"/>
</dbReference>
<evidence type="ECO:0000256" key="1">
    <source>
        <dbReference type="ARBA" id="ARBA00004442"/>
    </source>
</evidence>
<feature type="domain" description="OmpA-like" evidence="5">
    <location>
        <begin position="47"/>
        <end position="164"/>
    </location>
</feature>
<evidence type="ECO:0000256" key="4">
    <source>
        <dbReference type="SAM" id="SignalP"/>
    </source>
</evidence>
<dbReference type="SUPFAM" id="SSF103088">
    <property type="entry name" value="OmpA-like"/>
    <property type="match status" value="1"/>
</dbReference>
<proteinExistence type="predicted"/>
<accession>A0ABT5WL42</accession>
<evidence type="ECO:0000313" key="7">
    <source>
        <dbReference type="Proteomes" id="UP001216253"/>
    </source>
</evidence>
<dbReference type="Pfam" id="PF00691">
    <property type="entry name" value="OmpA"/>
    <property type="match status" value="1"/>
</dbReference>
<comment type="caution">
    <text evidence="6">The sequence shown here is derived from an EMBL/GenBank/DDBJ whole genome shotgun (WGS) entry which is preliminary data.</text>
</comment>
<dbReference type="Proteomes" id="UP001216253">
    <property type="component" value="Unassembled WGS sequence"/>
</dbReference>
<dbReference type="PROSITE" id="PS51257">
    <property type="entry name" value="PROKAR_LIPOPROTEIN"/>
    <property type="match status" value="1"/>
</dbReference>
<comment type="subcellular location">
    <subcellularLocation>
        <location evidence="1">Cell outer membrane</location>
    </subcellularLocation>
</comment>
<evidence type="ECO:0000256" key="2">
    <source>
        <dbReference type="ARBA" id="ARBA00023136"/>
    </source>
</evidence>
<evidence type="ECO:0000259" key="5">
    <source>
        <dbReference type="PROSITE" id="PS51123"/>
    </source>
</evidence>
<dbReference type="InterPro" id="IPR006665">
    <property type="entry name" value="OmpA-like"/>
</dbReference>
<dbReference type="PANTHER" id="PTHR30329">
    <property type="entry name" value="STATOR ELEMENT OF FLAGELLAR MOTOR COMPLEX"/>
    <property type="match status" value="1"/>
</dbReference>
<dbReference type="RefSeq" id="WP_275226841.1">
    <property type="nucleotide sequence ID" value="NZ_JARESE010000010.1"/>
</dbReference>
<feature type="chain" id="PRO_5045447861" evidence="4">
    <location>
        <begin position="20"/>
        <end position="168"/>
    </location>
</feature>
<organism evidence="6 7">
    <name type="scientific">Novosphingobium album</name>
    <name type="common">ex Liu et al. 2023</name>
    <dbReference type="NCBI Taxonomy" id="3031130"/>
    <lineage>
        <taxon>Bacteria</taxon>
        <taxon>Pseudomonadati</taxon>
        <taxon>Pseudomonadota</taxon>
        <taxon>Alphaproteobacteria</taxon>
        <taxon>Sphingomonadales</taxon>
        <taxon>Sphingomonadaceae</taxon>
        <taxon>Novosphingobium</taxon>
    </lineage>
</organism>
<feature type="signal peptide" evidence="4">
    <location>
        <begin position="1"/>
        <end position="19"/>
    </location>
</feature>
<dbReference type="CDD" id="cd07185">
    <property type="entry name" value="OmpA_C-like"/>
    <property type="match status" value="1"/>
</dbReference>
<name>A0ABT5WL42_9SPHN</name>
<dbReference type="PROSITE" id="PS51123">
    <property type="entry name" value="OMPA_2"/>
    <property type="match status" value="1"/>
</dbReference>
<dbReference type="InterPro" id="IPR036737">
    <property type="entry name" value="OmpA-like_sf"/>
</dbReference>
<evidence type="ECO:0000256" key="3">
    <source>
        <dbReference type="PROSITE-ProRule" id="PRU00473"/>
    </source>
</evidence>
<reference evidence="6 7" key="1">
    <citation type="submission" date="2023-03" db="EMBL/GenBank/DDBJ databases">
        <title>NovoSphingobium album sp. nov. isolated from polycyclic aromatic hydrocarbons- and heavy-metal polluted soil.</title>
        <authorList>
            <person name="Liu Z."/>
            <person name="Wang K."/>
        </authorList>
    </citation>
    <scope>NUCLEOTIDE SEQUENCE [LARGE SCALE GENOMIC DNA]</scope>
    <source>
        <strain evidence="6 7">H3SJ31-1</strain>
    </source>
</reference>
<dbReference type="PRINTS" id="PR01021">
    <property type="entry name" value="OMPADOMAIN"/>
</dbReference>
<protein>
    <submittedName>
        <fullName evidence="6">OmpA family protein</fullName>
    </submittedName>
</protein>
<dbReference type="Gene3D" id="3.30.1330.60">
    <property type="entry name" value="OmpA-like domain"/>
    <property type="match status" value="1"/>
</dbReference>
<evidence type="ECO:0000313" key="6">
    <source>
        <dbReference type="EMBL" id="MDE8650760.1"/>
    </source>
</evidence>
<dbReference type="EMBL" id="JARESE010000010">
    <property type="protein sequence ID" value="MDE8650760.1"/>
    <property type="molecule type" value="Genomic_DNA"/>
</dbReference>